<protein>
    <recommendedName>
        <fullName evidence="6">Transforming acidic coiled-coil-containing protein C-terminal domain-containing protein</fullName>
    </recommendedName>
</protein>
<dbReference type="EMBL" id="OX459967">
    <property type="protein sequence ID" value="CAI9171629.1"/>
    <property type="molecule type" value="Genomic_DNA"/>
</dbReference>
<comment type="subcellular location">
    <subcellularLocation>
        <location evidence="1">Cytoplasm</location>
        <location evidence="1">Cytoskeleton</location>
    </subcellularLocation>
</comment>
<proteinExistence type="inferred from homology"/>
<evidence type="ECO:0000256" key="4">
    <source>
        <dbReference type="ARBA" id="ARBA00023054"/>
    </source>
</evidence>
<reference evidence="7" key="1">
    <citation type="submission" date="2023-04" db="EMBL/GenBank/DDBJ databases">
        <authorList>
            <consortium name="ELIXIR-Norway"/>
        </authorList>
    </citation>
    <scope>NUCLEOTIDE SEQUENCE [LARGE SCALE GENOMIC DNA]</scope>
</reference>
<evidence type="ECO:0000256" key="1">
    <source>
        <dbReference type="ARBA" id="ARBA00004245"/>
    </source>
</evidence>
<evidence type="ECO:0000259" key="6">
    <source>
        <dbReference type="Pfam" id="PF05010"/>
    </source>
</evidence>
<evidence type="ECO:0000256" key="5">
    <source>
        <dbReference type="ARBA" id="ARBA00023212"/>
    </source>
</evidence>
<sequence>MFCLKNRCDELHMEHPDVGKATGGFERIVNQAIEEAQKEKELDKSQYPKVQKEKDPLLQDWTPGKTLSLTSAGGLRNRRPVWMPLALQ</sequence>
<gene>
    <name evidence="7" type="ORF">MRATA1EN1_LOCUS20591</name>
</gene>
<keyword evidence="8" id="KW-1185">Reference proteome</keyword>
<evidence type="ECO:0000313" key="7">
    <source>
        <dbReference type="EMBL" id="CAI9171629.1"/>
    </source>
</evidence>
<keyword evidence="4" id="KW-0175">Coiled coil</keyword>
<keyword evidence="3" id="KW-0963">Cytoplasm</keyword>
<accession>A0ABN8ZIG1</accession>
<keyword evidence="5" id="KW-0206">Cytoskeleton</keyword>
<evidence type="ECO:0000313" key="8">
    <source>
        <dbReference type="Proteomes" id="UP001176941"/>
    </source>
</evidence>
<comment type="similarity">
    <text evidence="2">Belongs to the TACC family.</text>
</comment>
<dbReference type="InterPro" id="IPR007707">
    <property type="entry name" value="TACC_C"/>
</dbReference>
<organism evidence="7 8">
    <name type="scientific">Rangifer tarandus platyrhynchus</name>
    <name type="common">Svalbard reindeer</name>
    <dbReference type="NCBI Taxonomy" id="3082113"/>
    <lineage>
        <taxon>Eukaryota</taxon>
        <taxon>Metazoa</taxon>
        <taxon>Chordata</taxon>
        <taxon>Craniata</taxon>
        <taxon>Vertebrata</taxon>
        <taxon>Euteleostomi</taxon>
        <taxon>Mammalia</taxon>
        <taxon>Eutheria</taxon>
        <taxon>Laurasiatheria</taxon>
        <taxon>Artiodactyla</taxon>
        <taxon>Ruminantia</taxon>
        <taxon>Pecora</taxon>
        <taxon>Cervidae</taxon>
        <taxon>Odocoileinae</taxon>
        <taxon>Rangifer</taxon>
    </lineage>
</organism>
<name>A0ABN8ZIG1_RANTA</name>
<evidence type="ECO:0000256" key="3">
    <source>
        <dbReference type="ARBA" id="ARBA00022490"/>
    </source>
</evidence>
<feature type="domain" description="Transforming acidic coiled-coil-containing protein C-terminal" evidence="6">
    <location>
        <begin position="4"/>
        <end position="61"/>
    </location>
</feature>
<evidence type="ECO:0000256" key="2">
    <source>
        <dbReference type="ARBA" id="ARBA00009423"/>
    </source>
</evidence>
<dbReference type="Pfam" id="PF05010">
    <property type="entry name" value="TACC_C"/>
    <property type="match status" value="1"/>
</dbReference>
<dbReference type="Proteomes" id="UP001176941">
    <property type="component" value="Chromosome 31"/>
</dbReference>